<dbReference type="OrthoDB" id="1427164at2"/>
<dbReference type="AlphaFoldDB" id="A0A4Z0QDE2"/>
<keyword evidence="3" id="KW-1185">Reference proteome</keyword>
<protein>
    <submittedName>
        <fullName evidence="2">Uncharacterized protein</fullName>
    </submittedName>
</protein>
<reference evidence="2 3" key="1">
    <citation type="submission" date="2019-04" db="EMBL/GenBank/DDBJ databases">
        <authorList>
            <person name="Feng G."/>
            <person name="Zhang J."/>
            <person name="Zhu H."/>
        </authorList>
    </citation>
    <scope>NUCLEOTIDE SEQUENCE [LARGE SCALE GENOMIC DNA]</scope>
    <source>
        <strain evidence="2 3">9PBR-1</strain>
    </source>
</reference>
<sequence length="248" mass="26775">MLPRIFLVLISFLLAFTAHAQDLLTKQNGEEIQVKVLEITPSEVHYKRFDYLDGPLIIVRKSDVFMIRYANGSKEVFGKPTAAPTPLSSVVPPASGPVVPGDEEPAFDEVHLGGPRIGFTVLTGGIANKAETQYHVKPFLTQFGWQFETRLFRLPNGTAGLVEIVPLIAGLEQNKFIPSLNALIGIRGPKGLEFGLGPNLSPVSASIALAVGTSFRSHGINFPVNLAVVPGNGGARFSLLFGFNSRRN</sequence>
<comment type="caution">
    <text evidence="2">The sequence shown here is derived from an EMBL/GenBank/DDBJ whole genome shotgun (WGS) entry which is preliminary data.</text>
</comment>
<evidence type="ECO:0000313" key="2">
    <source>
        <dbReference type="EMBL" id="TGE27755.1"/>
    </source>
</evidence>
<dbReference type="Proteomes" id="UP000298471">
    <property type="component" value="Unassembled WGS sequence"/>
</dbReference>
<keyword evidence="1" id="KW-0732">Signal</keyword>
<name>A0A4Z0QDE2_9BACT</name>
<proteinExistence type="predicted"/>
<evidence type="ECO:0000256" key="1">
    <source>
        <dbReference type="SAM" id="SignalP"/>
    </source>
</evidence>
<feature type="chain" id="PRO_5021411275" evidence="1">
    <location>
        <begin position="21"/>
        <end position="248"/>
    </location>
</feature>
<accession>A0A4Z0QDE2</accession>
<gene>
    <name evidence="2" type="ORF">E5K02_13925</name>
</gene>
<dbReference type="EMBL" id="SRMB01000002">
    <property type="protein sequence ID" value="TGE27755.1"/>
    <property type="molecule type" value="Genomic_DNA"/>
</dbReference>
<organism evidence="2 3">
    <name type="scientific">Hymenobacter metallicola</name>
    <dbReference type="NCBI Taxonomy" id="2563114"/>
    <lineage>
        <taxon>Bacteria</taxon>
        <taxon>Pseudomonadati</taxon>
        <taxon>Bacteroidota</taxon>
        <taxon>Cytophagia</taxon>
        <taxon>Cytophagales</taxon>
        <taxon>Hymenobacteraceae</taxon>
        <taxon>Hymenobacter</taxon>
    </lineage>
</organism>
<evidence type="ECO:0000313" key="3">
    <source>
        <dbReference type="Proteomes" id="UP000298471"/>
    </source>
</evidence>
<feature type="signal peptide" evidence="1">
    <location>
        <begin position="1"/>
        <end position="20"/>
    </location>
</feature>